<sequence>MIYVFFFIILLNNYFTIEEYITKKNFKRSIDQINNFVQNFPEISDSTINSRKKRKIITTTNSKWPLTIDYYSESPINSYAINDVVKLIEKETCFKFRKRRTTFFHSTGIYYKYTGKCSSAIGNIHKVIWQKIEIGERCNNFVGIFHETLHALGLYHEQCRFDRDFFVKIYKEKMLQNETASCKKHTAYEGFHYHLSYDYGSIMHSAVNAFAKGNFKTIIPTDSLYERTMGQTKRLSFNDIKILNLHYCAHPKCPFKKHCYNYGYQDPHNCNLCKCIDGFIGSQCEQFNMRQIKCSETLILPDREPRTLFLNGKKKCVIHFVVNKTSKIKFNIVRVHMLPNTYPTCQYDNTIEVKYWMDKSVTGARFCLQTENKLILSHNNHIIFHYRSLEMANFAYIHYSEV</sequence>
<protein>
    <recommendedName>
        <fullName evidence="8">Metalloendopeptidase</fullName>
        <ecNumber evidence="8">3.4.24.-</ecNumber>
    </recommendedName>
</protein>
<dbReference type="Gene3D" id="3.40.390.10">
    <property type="entry name" value="Collagenase (Catalytic Domain)"/>
    <property type="match status" value="1"/>
</dbReference>
<comment type="caution">
    <text evidence="7">Lacks conserved residue(s) required for the propagation of feature annotation.</text>
</comment>
<evidence type="ECO:0000313" key="13">
    <source>
        <dbReference type="WormBase" id="SRAE_0000073100"/>
    </source>
</evidence>
<dbReference type="PROSITE" id="PS01186">
    <property type="entry name" value="EGF_2"/>
    <property type="match status" value="1"/>
</dbReference>
<dbReference type="OrthoDB" id="291007at2759"/>
<dbReference type="GO" id="GO:0006508">
    <property type="term" value="P:proteolysis"/>
    <property type="evidence" value="ECO:0007669"/>
    <property type="project" value="UniProtKB-KW"/>
</dbReference>
<dbReference type="InterPro" id="IPR024079">
    <property type="entry name" value="MetalloPept_cat_dom_sf"/>
</dbReference>
<keyword evidence="4 7" id="KW-0862">Zinc</keyword>
<dbReference type="InterPro" id="IPR006026">
    <property type="entry name" value="Peptidase_Metallo"/>
</dbReference>
<dbReference type="AlphaFoldDB" id="A0A090L2C0"/>
<evidence type="ECO:0000256" key="4">
    <source>
        <dbReference type="ARBA" id="ARBA00022833"/>
    </source>
</evidence>
<reference evidence="10" key="2">
    <citation type="submission" date="2014-09" db="EMBL/GenBank/DDBJ databases">
        <authorList>
            <person name="Aslett A.Martin."/>
        </authorList>
    </citation>
    <scope>NUCLEOTIDE SEQUENCE</scope>
    <source>
        <strain evidence="10">ED321 Heterogonic</strain>
    </source>
</reference>
<evidence type="ECO:0000256" key="7">
    <source>
        <dbReference type="PROSITE-ProRule" id="PRU01211"/>
    </source>
</evidence>
<reference evidence="11" key="1">
    <citation type="submission" date="2014-09" db="EMBL/GenBank/DDBJ databases">
        <authorList>
            <person name="Martin A.A."/>
        </authorList>
    </citation>
    <scope>NUCLEOTIDE SEQUENCE</scope>
    <source>
        <strain evidence="11">ED321</strain>
    </source>
</reference>
<evidence type="ECO:0000313" key="11">
    <source>
        <dbReference type="Proteomes" id="UP000035682"/>
    </source>
</evidence>
<dbReference type="PROSITE" id="PS51864">
    <property type="entry name" value="ASTACIN"/>
    <property type="match status" value="1"/>
</dbReference>
<dbReference type="Proteomes" id="UP000035682">
    <property type="component" value="Unplaced"/>
</dbReference>
<dbReference type="InterPro" id="IPR001506">
    <property type="entry name" value="Peptidase_M12A"/>
</dbReference>
<feature type="chain" id="PRO_5015017693" description="Metalloendopeptidase" evidence="8">
    <location>
        <begin position="17"/>
        <end position="402"/>
    </location>
</feature>
<dbReference type="PANTHER" id="PTHR10127">
    <property type="entry name" value="DISCOIDIN, CUB, EGF, LAMININ , AND ZINC METALLOPROTEASE DOMAIN CONTAINING"/>
    <property type="match status" value="1"/>
</dbReference>
<evidence type="ECO:0000256" key="2">
    <source>
        <dbReference type="ARBA" id="ARBA00022723"/>
    </source>
</evidence>
<dbReference type="SUPFAM" id="SSF55486">
    <property type="entry name" value="Metalloproteases ('zincins'), catalytic domain"/>
    <property type="match status" value="1"/>
</dbReference>
<dbReference type="PANTHER" id="PTHR10127:SF780">
    <property type="entry name" value="METALLOENDOPEPTIDASE"/>
    <property type="match status" value="1"/>
</dbReference>
<feature type="binding site" evidence="7">
    <location>
        <position position="150"/>
    </location>
    <ligand>
        <name>Zn(2+)</name>
        <dbReference type="ChEBI" id="CHEBI:29105"/>
        <note>catalytic</note>
    </ligand>
</feature>
<gene>
    <name evidence="10 12 13" type="ORF">SRAE_0000073100</name>
</gene>
<dbReference type="PRINTS" id="PR00480">
    <property type="entry name" value="ASTACIN"/>
</dbReference>
<dbReference type="EMBL" id="LN609422">
    <property type="protein sequence ID" value="CEF61614.2"/>
    <property type="molecule type" value="Genomic_DNA"/>
</dbReference>
<keyword evidence="2 7" id="KW-0479">Metal-binding</keyword>
<dbReference type="WBParaSite" id="SRAE_0000073100.1">
    <property type="protein sequence ID" value="SRAE_0000073100.1"/>
    <property type="gene ID" value="WBGene00256488"/>
</dbReference>
<evidence type="ECO:0000256" key="3">
    <source>
        <dbReference type="ARBA" id="ARBA00022801"/>
    </source>
</evidence>
<feature type="active site" evidence="7">
    <location>
        <position position="147"/>
    </location>
</feature>
<evidence type="ECO:0000256" key="5">
    <source>
        <dbReference type="ARBA" id="ARBA00023049"/>
    </source>
</evidence>
<evidence type="ECO:0000259" key="9">
    <source>
        <dbReference type="PROSITE" id="PS51864"/>
    </source>
</evidence>
<comment type="cofactor">
    <cofactor evidence="7 8">
        <name>Zn(2+)</name>
        <dbReference type="ChEBI" id="CHEBI:29105"/>
    </cofactor>
    <text evidence="7 8">Binds 1 zinc ion per subunit.</text>
</comment>
<dbReference type="GO" id="GO:0004222">
    <property type="term" value="F:metalloendopeptidase activity"/>
    <property type="evidence" value="ECO:0007669"/>
    <property type="project" value="UniProtKB-UniRule"/>
</dbReference>
<dbReference type="Pfam" id="PF01400">
    <property type="entry name" value="Astacin"/>
    <property type="match status" value="1"/>
</dbReference>
<feature type="binding site" evidence="7">
    <location>
        <position position="156"/>
    </location>
    <ligand>
        <name>Zn(2+)</name>
        <dbReference type="ChEBI" id="CHEBI:29105"/>
        <note>catalytic</note>
    </ligand>
</feature>
<dbReference type="InterPro" id="IPR000742">
    <property type="entry name" value="EGF"/>
</dbReference>
<dbReference type="EC" id="3.4.24.-" evidence="8"/>
<feature type="domain" description="Peptidase M12A" evidence="9">
    <location>
        <begin position="54"/>
        <end position="254"/>
    </location>
</feature>
<evidence type="ECO:0000313" key="12">
    <source>
        <dbReference type="WBParaSite" id="SRAE_0000073100.1"/>
    </source>
</evidence>
<dbReference type="RefSeq" id="XP_024500822.1">
    <property type="nucleotide sequence ID" value="XM_024646667.1"/>
</dbReference>
<dbReference type="CTD" id="36373985"/>
<keyword evidence="11" id="KW-1185">Reference proteome</keyword>
<evidence type="ECO:0000256" key="8">
    <source>
        <dbReference type="RuleBase" id="RU361183"/>
    </source>
</evidence>
<proteinExistence type="predicted"/>
<evidence type="ECO:0000256" key="6">
    <source>
        <dbReference type="ARBA" id="ARBA00023157"/>
    </source>
</evidence>
<evidence type="ECO:0000313" key="10">
    <source>
        <dbReference type="EMBL" id="CEF61614.2"/>
    </source>
</evidence>
<accession>A0A090L2C0</accession>
<keyword evidence="1 7" id="KW-0645">Protease</keyword>
<organism evidence="10">
    <name type="scientific">Strongyloides ratti</name>
    <name type="common">Parasitic roundworm</name>
    <dbReference type="NCBI Taxonomy" id="34506"/>
    <lineage>
        <taxon>Eukaryota</taxon>
        <taxon>Metazoa</taxon>
        <taxon>Ecdysozoa</taxon>
        <taxon>Nematoda</taxon>
        <taxon>Chromadorea</taxon>
        <taxon>Rhabditida</taxon>
        <taxon>Tylenchina</taxon>
        <taxon>Panagrolaimomorpha</taxon>
        <taxon>Strongyloidoidea</taxon>
        <taxon>Strongyloididae</taxon>
        <taxon>Strongyloides</taxon>
    </lineage>
</organism>
<keyword evidence="5 7" id="KW-0482">Metalloprotease</keyword>
<dbReference type="GO" id="GO:0008270">
    <property type="term" value="F:zinc ion binding"/>
    <property type="evidence" value="ECO:0007669"/>
    <property type="project" value="UniProtKB-UniRule"/>
</dbReference>
<keyword evidence="3 7" id="KW-0378">Hydrolase</keyword>
<dbReference type="SMART" id="SM00235">
    <property type="entry name" value="ZnMc"/>
    <property type="match status" value="1"/>
</dbReference>
<feature type="signal peptide" evidence="8">
    <location>
        <begin position="1"/>
        <end position="16"/>
    </location>
</feature>
<evidence type="ECO:0000256" key="1">
    <source>
        <dbReference type="ARBA" id="ARBA00022670"/>
    </source>
</evidence>
<keyword evidence="8" id="KW-0732">Signal</keyword>
<dbReference type="WormBase" id="SRAE_0000073100">
    <property type="protein sequence ID" value="SRP10304"/>
    <property type="gene ID" value="WBGene00256488"/>
</dbReference>
<feature type="binding site" evidence="7">
    <location>
        <position position="146"/>
    </location>
    <ligand>
        <name>Zn(2+)</name>
        <dbReference type="ChEBI" id="CHEBI:29105"/>
        <note>catalytic</note>
    </ligand>
</feature>
<dbReference type="GeneID" id="36373985"/>
<keyword evidence="6" id="KW-1015">Disulfide bond</keyword>
<name>A0A090L2C0_STRRB</name>
<reference evidence="12" key="3">
    <citation type="submission" date="2020-12" db="UniProtKB">
        <authorList>
            <consortium name="WormBaseParasite"/>
        </authorList>
    </citation>
    <scope>IDENTIFICATION</scope>
</reference>